<name>A0A0F9APF4_9ZZZZ</name>
<dbReference type="GO" id="GO:0016020">
    <property type="term" value="C:membrane"/>
    <property type="evidence" value="ECO:0007669"/>
    <property type="project" value="TreeGrafter"/>
</dbReference>
<reference evidence="2" key="1">
    <citation type="journal article" date="2015" name="Nature">
        <title>Complex archaea that bridge the gap between prokaryotes and eukaryotes.</title>
        <authorList>
            <person name="Spang A."/>
            <person name="Saw J.H."/>
            <person name="Jorgensen S.L."/>
            <person name="Zaremba-Niedzwiedzka K."/>
            <person name="Martijn J."/>
            <person name="Lind A.E."/>
            <person name="van Eijk R."/>
            <person name="Schleper C."/>
            <person name="Guy L."/>
            <person name="Ettema T.J."/>
        </authorList>
    </citation>
    <scope>NUCLEOTIDE SEQUENCE</scope>
</reference>
<dbReference type="InterPro" id="IPR029058">
    <property type="entry name" value="AB_hydrolase_fold"/>
</dbReference>
<dbReference type="InterPro" id="IPR050266">
    <property type="entry name" value="AB_hydrolase_sf"/>
</dbReference>
<evidence type="ECO:0000313" key="2">
    <source>
        <dbReference type="EMBL" id="KKL11479.1"/>
    </source>
</evidence>
<dbReference type="SUPFAM" id="SSF53474">
    <property type="entry name" value="alpha/beta-Hydrolases"/>
    <property type="match status" value="1"/>
</dbReference>
<dbReference type="InterPro" id="IPR000073">
    <property type="entry name" value="AB_hydrolase_1"/>
</dbReference>
<accession>A0A0F9APF4</accession>
<dbReference type="EMBL" id="LAZR01041639">
    <property type="protein sequence ID" value="KKL11479.1"/>
    <property type="molecule type" value="Genomic_DNA"/>
</dbReference>
<protein>
    <recommendedName>
        <fullName evidence="1">AB hydrolase-1 domain-containing protein</fullName>
    </recommendedName>
</protein>
<gene>
    <name evidence="2" type="ORF">LCGC14_2545400</name>
</gene>
<evidence type="ECO:0000259" key="1">
    <source>
        <dbReference type="Pfam" id="PF12697"/>
    </source>
</evidence>
<organism evidence="2">
    <name type="scientific">marine sediment metagenome</name>
    <dbReference type="NCBI Taxonomy" id="412755"/>
    <lineage>
        <taxon>unclassified sequences</taxon>
        <taxon>metagenomes</taxon>
        <taxon>ecological metagenomes</taxon>
    </lineage>
</organism>
<feature type="non-terminal residue" evidence="2">
    <location>
        <position position="1"/>
    </location>
</feature>
<feature type="domain" description="AB hydrolase-1" evidence="1">
    <location>
        <begin position="3"/>
        <end position="206"/>
    </location>
</feature>
<dbReference type="Pfam" id="PF12697">
    <property type="entry name" value="Abhydrolase_6"/>
    <property type="match status" value="1"/>
</dbReference>
<dbReference type="PANTHER" id="PTHR43798">
    <property type="entry name" value="MONOACYLGLYCEROL LIPASE"/>
    <property type="match status" value="1"/>
</dbReference>
<proteinExistence type="predicted"/>
<dbReference type="PANTHER" id="PTHR43798:SF33">
    <property type="entry name" value="HYDROLASE, PUTATIVE (AFU_ORTHOLOGUE AFUA_2G14860)-RELATED"/>
    <property type="match status" value="1"/>
</dbReference>
<dbReference type="AlphaFoldDB" id="A0A0F9APF4"/>
<dbReference type="Gene3D" id="3.40.50.1820">
    <property type="entry name" value="alpha/beta hydrolase"/>
    <property type="match status" value="1"/>
</dbReference>
<comment type="caution">
    <text evidence="2">The sequence shown here is derived from an EMBL/GenBank/DDBJ whole genome shotgun (WGS) entry which is preliminary data.</text>
</comment>
<sequence>PRGDYSLGAHASGIRDLLTALGHERATFVGHSLGGGVVMQLAYQFPALVERFVLVSSGGLGQEVNLLLRSAALPGAELVMPLLSSSGLLGIGATGAKLLSKIGFRAGPDLEEIARSFAALSDADARQAFIHTVRSLIDVRGQRIGASDRLYLAAEVPVQIIWGDRDLMIPVKHARAAHEQMPGSRLEVFREIGHFPHRDDPQRFVKVVSDFIADTEPAWLEQDRLRELMLAGTAT</sequence>